<dbReference type="InterPro" id="IPR008979">
    <property type="entry name" value="Galactose-bd-like_sf"/>
</dbReference>
<dbReference type="PANTHER" id="PTHR46806:SF11">
    <property type="entry name" value="MILK FAT GLOBULE EGF AND FACTOR V_VIII DOMAIN CONTAINING"/>
    <property type="match status" value="1"/>
</dbReference>
<dbReference type="SMART" id="SM00179">
    <property type="entry name" value="EGF_CA"/>
    <property type="match status" value="1"/>
</dbReference>
<dbReference type="SUPFAM" id="SSF57184">
    <property type="entry name" value="Growth factor receptor domain"/>
    <property type="match status" value="1"/>
</dbReference>
<feature type="disulfide bond" evidence="4">
    <location>
        <begin position="30"/>
        <end position="47"/>
    </location>
</feature>
<name>A0A8C2KAM0_CYPCA</name>
<dbReference type="CDD" id="cd00054">
    <property type="entry name" value="EGF_CA"/>
    <property type="match status" value="2"/>
</dbReference>
<evidence type="ECO:0000259" key="6">
    <source>
        <dbReference type="PROSITE" id="PS50026"/>
    </source>
</evidence>
<dbReference type="GO" id="GO:0005886">
    <property type="term" value="C:plasma membrane"/>
    <property type="evidence" value="ECO:0007669"/>
    <property type="project" value="TreeGrafter"/>
</dbReference>
<reference evidence="7" key="1">
    <citation type="submission" date="2025-08" db="UniProtKB">
        <authorList>
            <consortium name="Ensembl"/>
        </authorList>
    </citation>
    <scope>IDENTIFICATION</scope>
</reference>
<feature type="disulfide bond" evidence="4">
    <location>
        <begin position="134"/>
        <end position="143"/>
    </location>
</feature>
<accession>A0A8C2KAM0</accession>
<keyword evidence="2" id="KW-0677">Repeat</keyword>
<evidence type="ECO:0000313" key="8">
    <source>
        <dbReference type="Proteomes" id="UP000694701"/>
    </source>
</evidence>
<dbReference type="InterPro" id="IPR000152">
    <property type="entry name" value="EGF-type_Asp/Asn_hydroxyl_site"/>
</dbReference>
<keyword evidence="3 4" id="KW-1015">Disulfide bond</keyword>
<feature type="domain" description="EGF-like" evidence="6">
    <location>
        <begin position="108"/>
        <end position="144"/>
    </location>
</feature>
<dbReference type="SUPFAM" id="SSF57196">
    <property type="entry name" value="EGF/Laminin"/>
    <property type="match status" value="1"/>
</dbReference>
<dbReference type="Pfam" id="PF00754">
    <property type="entry name" value="F5_F8_type_C"/>
    <property type="match status" value="2"/>
</dbReference>
<dbReference type="PROSITE" id="PS50022">
    <property type="entry name" value="FA58C_3"/>
    <property type="match status" value="2"/>
</dbReference>
<dbReference type="PROSITE" id="PS01285">
    <property type="entry name" value="FA58C_1"/>
    <property type="match status" value="2"/>
</dbReference>
<evidence type="ECO:0000313" key="7">
    <source>
        <dbReference type="Ensembl" id="ENSCCRP00020106460.1"/>
    </source>
</evidence>
<dbReference type="CDD" id="cd00057">
    <property type="entry name" value="FA58C"/>
    <property type="match status" value="2"/>
</dbReference>
<evidence type="ECO:0000256" key="3">
    <source>
        <dbReference type="ARBA" id="ARBA00023157"/>
    </source>
</evidence>
<dbReference type="InterPro" id="IPR001881">
    <property type="entry name" value="EGF-like_Ca-bd_dom"/>
</dbReference>
<dbReference type="GO" id="GO:0038023">
    <property type="term" value="F:signaling receptor activity"/>
    <property type="evidence" value="ECO:0007669"/>
    <property type="project" value="TreeGrafter"/>
</dbReference>
<dbReference type="SMART" id="SM00231">
    <property type="entry name" value="FA58C"/>
    <property type="match status" value="2"/>
</dbReference>
<evidence type="ECO:0000256" key="2">
    <source>
        <dbReference type="ARBA" id="ARBA00022737"/>
    </source>
</evidence>
<evidence type="ECO:0000259" key="5">
    <source>
        <dbReference type="PROSITE" id="PS50022"/>
    </source>
</evidence>
<dbReference type="AlphaFoldDB" id="A0A8C2KAM0"/>
<dbReference type="InterPro" id="IPR000742">
    <property type="entry name" value="EGF"/>
</dbReference>
<dbReference type="Gene3D" id="2.60.120.260">
    <property type="entry name" value="Galactose-binding domain-like"/>
    <property type="match status" value="2"/>
</dbReference>
<keyword evidence="1 4" id="KW-0245">EGF-like domain</keyword>
<feature type="domain" description="F5/8 type C" evidence="5">
    <location>
        <begin position="308"/>
        <end position="449"/>
    </location>
</feature>
<dbReference type="InterPro" id="IPR000421">
    <property type="entry name" value="FA58C"/>
</dbReference>
<protein>
    <submittedName>
        <fullName evidence="7">Milk fat globule-EGF factor 8 protein b</fullName>
    </submittedName>
</protein>
<dbReference type="Ensembl" id="ENSCCRT00020116292.1">
    <property type="protein sequence ID" value="ENSCCRP00020106460.1"/>
    <property type="gene ID" value="ENSCCRG00020048532.1"/>
</dbReference>
<dbReference type="Pfam" id="PF00008">
    <property type="entry name" value="EGF"/>
    <property type="match status" value="3"/>
</dbReference>
<comment type="caution">
    <text evidence="4">Lacks conserved residue(s) required for the propagation of feature annotation.</text>
</comment>
<dbReference type="PROSITE" id="PS00022">
    <property type="entry name" value="EGF_1"/>
    <property type="match status" value="3"/>
</dbReference>
<dbReference type="PROSITE" id="PS01186">
    <property type="entry name" value="EGF_2"/>
    <property type="match status" value="2"/>
</dbReference>
<feature type="disulfide bond" evidence="4">
    <location>
        <begin position="49"/>
        <end position="58"/>
    </location>
</feature>
<dbReference type="PROSITE" id="PS01187">
    <property type="entry name" value="EGF_CA"/>
    <property type="match status" value="1"/>
</dbReference>
<feature type="domain" description="EGF-like" evidence="6">
    <location>
        <begin position="62"/>
        <end position="106"/>
    </location>
</feature>
<dbReference type="InterPro" id="IPR009030">
    <property type="entry name" value="Growth_fac_rcpt_cys_sf"/>
</dbReference>
<dbReference type="InterPro" id="IPR018097">
    <property type="entry name" value="EGF_Ca-bd_CS"/>
</dbReference>
<dbReference type="FunFam" id="2.60.120.260:FF:000002">
    <property type="entry name" value="Coagulation factor VIII"/>
    <property type="match status" value="2"/>
</dbReference>
<dbReference type="PROSITE" id="PS00010">
    <property type="entry name" value="ASX_HYDROXYL"/>
    <property type="match status" value="1"/>
</dbReference>
<feature type="disulfide bond" evidence="4">
    <location>
        <begin position="96"/>
        <end position="105"/>
    </location>
</feature>
<evidence type="ECO:0000256" key="4">
    <source>
        <dbReference type="PROSITE-ProRule" id="PRU00076"/>
    </source>
</evidence>
<dbReference type="PROSITE" id="PS50026">
    <property type="entry name" value="EGF_3"/>
    <property type="match status" value="3"/>
</dbReference>
<dbReference type="SUPFAM" id="SSF49785">
    <property type="entry name" value="Galactose-binding domain-like"/>
    <property type="match status" value="2"/>
</dbReference>
<evidence type="ECO:0000256" key="1">
    <source>
        <dbReference type="ARBA" id="ARBA00022536"/>
    </source>
</evidence>
<dbReference type="PANTHER" id="PTHR46806">
    <property type="entry name" value="F5/8 TYPE C DOMAIN-CONTAINING PROTEIN"/>
    <property type="match status" value="1"/>
</dbReference>
<organism evidence="7 8">
    <name type="scientific">Cyprinus carpio</name>
    <name type="common">Common carp</name>
    <dbReference type="NCBI Taxonomy" id="7962"/>
    <lineage>
        <taxon>Eukaryota</taxon>
        <taxon>Metazoa</taxon>
        <taxon>Chordata</taxon>
        <taxon>Craniata</taxon>
        <taxon>Vertebrata</taxon>
        <taxon>Euteleostomi</taxon>
        <taxon>Actinopterygii</taxon>
        <taxon>Neopterygii</taxon>
        <taxon>Teleostei</taxon>
        <taxon>Ostariophysi</taxon>
        <taxon>Cypriniformes</taxon>
        <taxon>Cyprinidae</taxon>
        <taxon>Cyprininae</taxon>
        <taxon>Cyprinus</taxon>
    </lineage>
</organism>
<dbReference type="Gene3D" id="2.10.25.10">
    <property type="entry name" value="Laminin"/>
    <property type="match status" value="3"/>
</dbReference>
<dbReference type="Proteomes" id="UP000694701">
    <property type="component" value="Unplaced"/>
</dbReference>
<dbReference type="SMART" id="SM00181">
    <property type="entry name" value="EGF"/>
    <property type="match status" value="3"/>
</dbReference>
<dbReference type="InterPro" id="IPR050633">
    <property type="entry name" value="Neuropilin_MCO_CoagFactor"/>
</dbReference>
<proteinExistence type="predicted"/>
<dbReference type="PROSITE" id="PS01286">
    <property type="entry name" value="FA58C_2"/>
    <property type="match status" value="1"/>
</dbReference>
<dbReference type="FunFam" id="2.10.25.10:FF:000226">
    <property type="entry name" value="EGF-like repeat and discoidin I-like domain-containing protein 3"/>
    <property type="match status" value="1"/>
</dbReference>
<sequence>SNLMNINNRCNIKKHYLCLFSADSCKVNVCLNGGTCVTEGGKDPLKCICAEGFTGPTCNETDFGPCNPNPCKNDGSCEIVTNSRRGDVFSEYVCKCPTGFDGIHCQNNVNDCAGQPCQNGGTCRDLDGDFTCKCPSPYVGKHCNLRCISLLGMEGGGISESQISSSSVYYGILGLQRWGPELARLNNKGLVNAWTSATHDKNPWIELNLQRKMRFTGIITQGASRMGTAEFIKAFKVASSLDGRTYTMYRPEGQSKDVIFVGNMDNDGTKTNLFDPPIIAQYIRIIPVVCRKGCTLRLELVGCELNGCSEPLGIKSRLIDDRQLTASSTFRTWGIESFTWHPHYARLDKQGKTNAWTAASNNHSEWLQVDLLRPKRITGIITQGAKDFGNVQFVSAFKVAHSDDGKYWTILKDDKTKTDKIFPGNSDNNVHKKNVFEPPFYARFVRILPWNSSLSISLSLSHSLSLSFSSFILASIPSSLNHACTPSLLATEGTIATPPCTAGDPCHRSSNSQRDAFSIKYFVLTIV</sequence>
<feature type="domain" description="EGF-like" evidence="6">
    <location>
        <begin position="21"/>
        <end position="59"/>
    </location>
</feature>
<feature type="domain" description="F5/8 type C" evidence="5">
    <location>
        <begin position="147"/>
        <end position="303"/>
    </location>
</feature>
<dbReference type="GO" id="GO:0005509">
    <property type="term" value="F:calcium ion binding"/>
    <property type="evidence" value="ECO:0007669"/>
    <property type="project" value="InterPro"/>
</dbReference>